<protein>
    <recommendedName>
        <fullName evidence="3">SCAN box domain-containing protein</fullName>
    </recommendedName>
</protein>
<dbReference type="SUPFAM" id="SSF47353">
    <property type="entry name" value="Retrovirus capsid dimerization domain-like"/>
    <property type="match status" value="1"/>
</dbReference>
<dbReference type="Pfam" id="PF02023">
    <property type="entry name" value="SCAN"/>
    <property type="match status" value="1"/>
</dbReference>
<dbReference type="GeneTree" id="ENSGT00940000154715"/>
<dbReference type="FunFam" id="1.10.4020.10:FF:000001">
    <property type="entry name" value="zinc finger protein 263 isoform X1"/>
    <property type="match status" value="1"/>
</dbReference>
<keyword evidence="5" id="KW-1185">Reference proteome</keyword>
<organism evidence="4 5">
    <name type="scientific">Salvator merianae</name>
    <name type="common">Argentine black and white tegu</name>
    <name type="synonym">Tupinambis merianae</name>
    <dbReference type="NCBI Taxonomy" id="96440"/>
    <lineage>
        <taxon>Eukaryota</taxon>
        <taxon>Metazoa</taxon>
        <taxon>Chordata</taxon>
        <taxon>Craniata</taxon>
        <taxon>Vertebrata</taxon>
        <taxon>Euteleostomi</taxon>
        <taxon>Lepidosauria</taxon>
        <taxon>Squamata</taxon>
        <taxon>Bifurcata</taxon>
        <taxon>Unidentata</taxon>
        <taxon>Episquamata</taxon>
        <taxon>Laterata</taxon>
        <taxon>Teiioidea</taxon>
        <taxon>Teiidae</taxon>
        <taxon>Salvator</taxon>
    </lineage>
</organism>
<feature type="region of interest" description="Disordered" evidence="2">
    <location>
        <begin position="203"/>
        <end position="232"/>
    </location>
</feature>
<sequence length="232" mass="26244">MEATQDRGGNPHFPEEPTDWDMKGFLASFEEVASACRWPQEKWVTLLLPALRGDAKQAFHNLSSCDRRDYGKVKAAILQGTAILREKQRQHFRQFSYKEVEGPRAVYSQLHELCCRWLGVERHSKEEILELLILEQFLAILPKEMEASVRDGGPETCAHAVALAEEFLLQQNMVKQEGEDPWTLEVTAIVNSSAAGQDSTWGSALHAEPKRQHDKATSTSGKDELHPNCWMS</sequence>
<reference evidence="4" key="2">
    <citation type="submission" date="2025-09" db="UniProtKB">
        <authorList>
            <consortium name="Ensembl"/>
        </authorList>
    </citation>
    <scope>IDENTIFICATION</scope>
</reference>
<dbReference type="InterPro" id="IPR050916">
    <property type="entry name" value="SCAN-C2H2_zinc_finger"/>
</dbReference>
<evidence type="ECO:0000313" key="4">
    <source>
        <dbReference type="Ensembl" id="ENSSMRP00000001985.1"/>
    </source>
</evidence>
<keyword evidence="1" id="KW-0539">Nucleus</keyword>
<proteinExistence type="predicted"/>
<evidence type="ECO:0000256" key="2">
    <source>
        <dbReference type="SAM" id="MobiDB-lite"/>
    </source>
</evidence>
<name>A0A8D0B2J4_SALMN</name>
<dbReference type="PROSITE" id="PS50804">
    <property type="entry name" value="SCAN_BOX"/>
    <property type="match status" value="1"/>
</dbReference>
<dbReference type="InterPro" id="IPR003309">
    <property type="entry name" value="SCAN_dom"/>
</dbReference>
<dbReference type="PANTHER" id="PTHR45935:SF15">
    <property type="entry name" value="SCAN BOX DOMAIN-CONTAINING PROTEIN"/>
    <property type="match status" value="1"/>
</dbReference>
<accession>A0A8D0B2J4</accession>
<dbReference type="PANTHER" id="PTHR45935">
    <property type="entry name" value="PROTEIN ZBED8-RELATED"/>
    <property type="match status" value="1"/>
</dbReference>
<evidence type="ECO:0000313" key="5">
    <source>
        <dbReference type="Proteomes" id="UP000694421"/>
    </source>
</evidence>
<dbReference type="SMART" id="SM00431">
    <property type="entry name" value="SCAN"/>
    <property type="match status" value="1"/>
</dbReference>
<dbReference type="InterPro" id="IPR038269">
    <property type="entry name" value="SCAN_sf"/>
</dbReference>
<feature type="domain" description="SCAN box" evidence="3">
    <location>
        <begin position="89"/>
        <end position="167"/>
    </location>
</feature>
<dbReference type="OMA" id="HAQATER"/>
<feature type="compositionally biased region" description="Basic and acidic residues" evidence="2">
    <location>
        <begin position="207"/>
        <end position="226"/>
    </location>
</feature>
<reference evidence="4" key="1">
    <citation type="submission" date="2025-08" db="UniProtKB">
        <authorList>
            <consortium name="Ensembl"/>
        </authorList>
    </citation>
    <scope>IDENTIFICATION</scope>
</reference>
<dbReference type="Proteomes" id="UP000694421">
    <property type="component" value="Unplaced"/>
</dbReference>
<dbReference type="Ensembl" id="ENSSMRT00000002373.1">
    <property type="protein sequence ID" value="ENSSMRP00000001985.1"/>
    <property type="gene ID" value="ENSSMRG00000001724.1"/>
</dbReference>
<evidence type="ECO:0000256" key="1">
    <source>
        <dbReference type="ARBA" id="ARBA00023242"/>
    </source>
</evidence>
<evidence type="ECO:0000259" key="3">
    <source>
        <dbReference type="PROSITE" id="PS50804"/>
    </source>
</evidence>
<dbReference type="AlphaFoldDB" id="A0A8D0B2J4"/>
<dbReference type="Gene3D" id="1.10.4020.10">
    <property type="entry name" value="DNA breaking-rejoining enzymes"/>
    <property type="match status" value="1"/>
</dbReference>